<dbReference type="PROSITE" id="PS51257">
    <property type="entry name" value="PROKAR_LIPOPROTEIN"/>
    <property type="match status" value="1"/>
</dbReference>
<dbReference type="SUPFAM" id="SSF49299">
    <property type="entry name" value="PKD domain"/>
    <property type="match status" value="1"/>
</dbReference>
<organism evidence="4 5">
    <name type="scientific">Cryobacterium roopkundense</name>
    <dbReference type="NCBI Taxonomy" id="1001240"/>
    <lineage>
        <taxon>Bacteria</taxon>
        <taxon>Bacillati</taxon>
        <taxon>Actinomycetota</taxon>
        <taxon>Actinomycetes</taxon>
        <taxon>Micrococcales</taxon>
        <taxon>Microbacteriaceae</taxon>
        <taxon>Cryobacterium</taxon>
    </lineage>
</organism>
<dbReference type="GO" id="GO:0005975">
    <property type="term" value="P:carbohydrate metabolic process"/>
    <property type="evidence" value="ECO:0007669"/>
    <property type="project" value="UniProtKB-ARBA"/>
</dbReference>
<feature type="region of interest" description="Disordered" evidence="1">
    <location>
        <begin position="36"/>
        <end position="101"/>
    </location>
</feature>
<keyword evidence="2" id="KW-0732">Signal</keyword>
<name>A0A7W9E3F2_9MICO</name>
<feature type="signal peptide" evidence="2">
    <location>
        <begin position="1"/>
        <end position="28"/>
    </location>
</feature>
<proteinExistence type="predicted"/>
<feature type="chain" id="PRO_5039694799" description="PKD domain-containing protein" evidence="2">
    <location>
        <begin position="29"/>
        <end position="277"/>
    </location>
</feature>
<evidence type="ECO:0000256" key="2">
    <source>
        <dbReference type="SAM" id="SignalP"/>
    </source>
</evidence>
<accession>A0A7W9E3F2</accession>
<comment type="caution">
    <text evidence="4">The sequence shown here is derived from an EMBL/GenBank/DDBJ whole genome shotgun (WGS) entry which is preliminary data.</text>
</comment>
<evidence type="ECO:0000313" key="5">
    <source>
        <dbReference type="Proteomes" id="UP000561726"/>
    </source>
</evidence>
<sequence>MARPKLLLAIAVILALAFSVITASSASACTRQERREGKCPDAQAVANGGQVQLSAGRDTLTDGDTGSTNGDAGGGTGGGTATPPVNVAEEGVGGSHGGAAPAPAAPLPACPTCTAPIATSVSDLVGFSPQLPTQGMEPNGLAIVGLAANFVAEASAHVVSGTLLGNSAEVRFTPTAFRWDFGDGAGGTSANGGASWDDLGVPEFTDTDTSHIYTVRGDYVSSLSVEYSAEFRVGGSGWQSVTGTLAVAANPLPVVVRHVKSVLVAHDCIQNPAGIGC</sequence>
<evidence type="ECO:0000313" key="4">
    <source>
        <dbReference type="EMBL" id="MBB5639835.1"/>
    </source>
</evidence>
<dbReference type="Proteomes" id="UP000561726">
    <property type="component" value="Unassembled WGS sequence"/>
</dbReference>
<dbReference type="InterPro" id="IPR035986">
    <property type="entry name" value="PKD_dom_sf"/>
</dbReference>
<dbReference type="InterPro" id="IPR013783">
    <property type="entry name" value="Ig-like_fold"/>
</dbReference>
<dbReference type="OrthoDB" id="5192284at2"/>
<dbReference type="Gene3D" id="2.60.40.10">
    <property type="entry name" value="Immunoglobulins"/>
    <property type="match status" value="1"/>
</dbReference>
<dbReference type="RefSeq" id="WP_052542643.1">
    <property type="nucleotide sequence ID" value="NZ_JACHBQ010000001.1"/>
</dbReference>
<gene>
    <name evidence="4" type="ORF">BJ997_000383</name>
</gene>
<dbReference type="PROSITE" id="PS50093">
    <property type="entry name" value="PKD"/>
    <property type="match status" value="1"/>
</dbReference>
<dbReference type="InterPro" id="IPR000601">
    <property type="entry name" value="PKD_dom"/>
</dbReference>
<dbReference type="EMBL" id="JACHBQ010000001">
    <property type="protein sequence ID" value="MBB5639835.1"/>
    <property type="molecule type" value="Genomic_DNA"/>
</dbReference>
<evidence type="ECO:0000259" key="3">
    <source>
        <dbReference type="PROSITE" id="PS50093"/>
    </source>
</evidence>
<feature type="compositionally biased region" description="Gly residues" evidence="1">
    <location>
        <begin position="71"/>
        <end position="80"/>
    </location>
</feature>
<feature type="compositionally biased region" description="Low complexity" evidence="1">
    <location>
        <begin position="55"/>
        <end position="70"/>
    </location>
</feature>
<protein>
    <recommendedName>
        <fullName evidence="3">PKD domain-containing protein</fullName>
    </recommendedName>
</protein>
<dbReference type="AlphaFoldDB" id="A0A7W9E3F2"/>
<evidence type="ECO:0000256" key="1">
    <source>
        <dbReference type="SAM" id="MobiDB-lite"/>
    </source>
</evidence>
<feature type="domain" description="PKD" evidence="3">
    <location>
        <begin position="173"/>
        <end position="225"/>
    </location>
</feature>
<reference evidence="4 5" key="1">
    <citation type="submission" date="2020-08" db="EMBL/GenBank/DDBJ databases">
        <title>Sequencing the genomes of 1000 actinobacteria strains.</title>
        <authorList>
            <person name="Klenk H.-P."/>
        </authorList>
    </citation>
    <scope>NUCLEOTIDE SEQUENCE [LARGE SCALE GENOMIC DNA]</scope>
    <source>
        <strain evidence="4 5">DSM 21065</strain>
    </source>
</reference>